<evidence type="ECO:0000256" key="2">
    <source>
        <dbReference type="ARBA" id="ARBA00022676"/>
    </source>
</evidence>
<organism evidence="6 7">
    <name type="scientific">Microbacterium ulmi</name>
    <dbReference type="NCBI Taxonomy" id="179095"/>
    <lineage>
        <taxon>Bacteria</taxon>
        <taxon>Bacillati</taxon>
        <taxon>Actinomycetota</taxon>
        <taxon>Actinomycetes</taxon>
        <taxon>Micrococcales</taxon>
        <taxon>Microbacteriaceae</taxon>
        <taxon>Microbacterium</taxon>
    </lineage>
</organism>
<dbReference type="Pfam" id="PF13439">
    <property type="entry name" value="Glyco_transf_4"/>
    <property type="match status" value="1"/>
</dbReference>
<protein>
    <recommendedName>
        <fullName evidence="1">D-inositol 3-phosphate glycosyltransferase</fullName>
    </recommendedName>
</protein>
<dbReference type="CDD" id="cd03801">
    <property type="entry name" value="GT4_PimA-like"/>
    <property type="match status" value="1"/>
</dbReference>
<dbReference type="InterPro" id="IPR050194">
    <property type="entry name" value="Glycosyltransferase_grp1"/>
</dbReference>
<proteinExistence type="predicted"/>
<dbReference type="EMBL" id="JABEMB010000004">
    <property type="protein sequence ID" value="NNH03270.1"/>
    <property type="molecule type" value="Genomic_DNA"/>
</dbReference>
<gene>
    <name evidence="6" type="ORF">HLA99_05340</name>
</gene>
<reference evidence="6 7" key="1">
    <citation type="submission" date="2020-05" db="EMBL/GenBank/DDBJ databases">
        <title>MicrobeNet Type strains.</title>
        <authorList>
            <person name="Nicholson A.C."/>
        </authorList>
    </citation>
    <scope>NUCLEOTIDE SEQUENCE [LARGE SCALE GENOMIC DNA]</scope>
    <source>
        <strain evidence="6 7">JCM 14282</strain>
    </source>
</reference>
<dbReference type="InterPro" id="IPR028098">
    <property type="entry name" value="Glyco_trans_4-like_N"/>
</dbReference>
<evidence type="ECO:0000313" key="7">
    <source>
        <dbReference type="Proteomes" id="UP000543598"/>
    </source>
</evidence>
<keyword evidence="2" id="KW-0328">Glycosyltransferase</keyword>
<keyword evidence="7" id="KW-1185">Reference proteome</keyword>
<sequence length="385" mass="40792">MRIALATSSYPPYFGGVEEHVRNVARQLTARGHEVVVWTVARDGRFAVREVDGIEVWDLPAPLPSRSAAGVLRFLVRLPRAVLAWLRAARSARPEVIHVHCFGPNGTYARLLAGLGRTPLVLTAHGETLMDDGGVFDSSALARASLRAALTDAAAVTACSQVVVVDLEQRFGLAPGRGRIVWNGIDPDEPIGEKPAGVPERYIAAIGRLVPLKGFDLLVDAFAAADLPEECALVIGGGGTEAEALRARAIELGVSDRVILPGRLDRPSVSALLSGAAVSVMPSRFEAFGIAALEAWRAGVPLLATTRGGPPEFVTDGQDGLLRDPEDTPAFARALTELLADREAAARLAQNGHARIAAFTWEATASGYESIYRDVSRPPVAAARA</sequence>
<feature type="domain" description="Glycosyltransferase subfamily 4-like N-terminal" evidence="5">
    <location>
        <begin position="14"/>
        <end position="188"/>
    </location>
</feature>
<dbReference type="PANTHER" id="PTHR45947">
    <property type="entry name" value="SULFOQUINOVOSYL TRANSFERASE SQD2"/>
    <property type="match status" value="1"/>
</dbReference>
<dbReference type="Pfam" id="PF00534">
    <property type="entry name" value="Glycos_transf_1"/>
    <property type="match status" value="1"/>
</dbReference>
<dbReference type="InterPro" id="IPR001296">
    <property type="entry name" value="Glyco_trans_1"/>
</dbReference>
<dbReference type="SUPFAM" id="SSF53756">
    <property type="entry name" value="UDP-Glycosyltransferase/glycogen phosphorylase"/>
    <property type="match status" value="1"/>
</dbReference>
<name>A0A7Y2LYN0_9MICO</name>
<dbReference type="Gene3D" id="3.40.50.2000">
    <property type="entry name" value="Glycogen Phosphorylase B"/>
    <property type="match status" value="2"/>
</dbReference>
<keyword evidence="3 6" id="KW-0808">Transferase</keyword>
<dbReference type="PANTHER" id="PTHR45947:SF3">
    <property type="entry name" value="SULFOQUINOVOSYL TRANSFERASE SQD2"/>
    <property type="match status" value="1"/>
</dbReference>
<dbReference type="Proteomes" id="UP000543598">
    <property type="component" value="Unassembled WGS sequence"/>
</dbReference>
<dbReference type="GO" id="GO:0016757">
    <property type="term" value="F:glycosyltransferase activity"/>
    <property type="evidence" value="ECO:0007669"/>
    <property type="project" value="UniProtKB-KW"/>
</dbReference>
<accession>A0A7Y2LYN0</accession>
<evidence type="ECO:0000259" key="5">
    <source>
        <dbReference type="Pfam" id="PF13439"/>
    </source>
</evidence>
<evidence type="ECO:0000259" key="4">
    <source>
        <dbReference type="Pfam" id="PF00534"/>
    </source>
</evidence>
<dbReference type="RefSeq" id="WP_167037684.1">
    <property type="nucleotide sequence ID" value="NZ_BAAANA010000001.1"/>
</dbReference>
<feature type="domain" description="Glycosyl transferase family 1" evidence="4">
    <location>
        <begin position="199"/>
        <end position="353"/>
    </location>
</feature>
<dbReference type="AlphaFoldDB" id="A0A7Y2LYN0"/>
<evidence type="ECO:0000313" key="6">
    <source>
        <dbReference type="EMBL" id="NNH03270.1"/>
    </source>
</evidence>
<dbReference type="GO" id="GO:1901137">
    <property type="term" value="P:carbohydrate derivative biosynthetic process"/>
    <property type="evidence" value="ECO:0007669"/>
    <property type="project" value="UniProtKB-ARBA"/>
</dbReference>
<evidence type="ECO:0000256" key="3">
    <source>
        <dbReference type="ARBA" id="ARBA00022679"/>
    </source>
</evidence>
<comment type="caution">
    <text evidence="6">The sequence shown here is derived from an EMBL/GenBank/DDBJ whole genome shotgun (WGS) entry which is preliminary data.</text>
</comment>
<evidence type="ECO:0000256" key="1">
    <source>
        <dbReference type="ARBA" id="ARBA00021292"/>
    </source>
</evidence>